<dbReference type="AlphaFoldDB" id="A0A914RFU3"/>
<dbReference type="Proteomes" id="UP000887564">
    <property type="component" value="Unplaced"/>
</dbReference>
<proteinExistence type="predicted"/>
<organism evidence="2 3">
    <name type="scientific">Parascaris equorum</name>
    <name type="common">Equine roundworm</name>
    <dbReference type="NCBI Taxonomy" id="6256"/>
    <lineage>
        <taxon>Eukaryota</taxon>
        <taxon>Metazoa</taxon>
        <taxon>Ecdysozoa</taxon>
        <taxon>Nematoda</taxon>
        <taxon>Chromadorea</taxon>
        <taxon>Rhabditida</taxon>
        <taxon>Spirurina</taxon>
        <taxon>Ascaridomorpha</taxon>
        <taxon>Ascaridoidea</taxon>
        <taxon>Ascarididae</taxon>
        <taxon>Parascaris</taxon>
    </lineage>
</organism>
<feature type="region of interest" description="Disordered" evidence="1">
    <location>
        <begin position="1"/>
        <end position="28"/>
    </location>
</feature>
<evidence type="ECO:0000313" key="3">
    <source>
        <dbReference type="WBParaSite" id="PEQ_0000518501-mRNA-1"/>
    </source>
</evidence>
<feature type="compositionally biased region" description="Polar residues" evidence="1">
    <location>
        <begin position="1"/>
        <end position="15"/>
    </location>
</feature>
<sequence length="38" mass="4317">MRATSTRFTDISQQVSDRRTRTGTPPSSSRCLWCRGTL</sequence>
<protein>
    <submittedName>
        <fullName evidence="3">Uncharacterized protein</fullName>
    </submittedName>
</protein>
<keyword evidence="2" id="KW-1185">Reference proteome</keyword>
<accession>A0A914RFU3</accession>
<evidence type="ECO:0000313" key="2">
    <source>
        <dbReference type="Proteomes" id="UP000887564"/>
    </source>
</evidence>
<dbReference type="WBParaSite" id="PEQ_0000518501-mRNA-1">
    <property type="protein sequence ID" value="PEQ_0000518501-mRNA-1"/>
    <property type="gene ID" value="PEQ_0000518501"/>
</dbReference>
<evidence type="ECO:0000256" key="1">
    <source>
        <dbReference type="SAM" id="MobiDB-lite"/>
    </source>
</evidence>
<name>A0A914RFU3_PAREQ</name>
<reference evidence="3" key="1">
    <citation type="submission" date="2022-11" db="UniProtKB">
        <authorList>
            <consortium name="WormBaseParasite"/>
        </authorList>
    </citation>
    <scope>IDENTIFICATION</scope>
</reference>